<accession>A0A3M6TJB4</accession>
<reference evidence="1 2" key="1">
    <citation type="journal article" date="2018" name="Sci. Rep.">
        <title>Comparative analysis of the Pocillopora damicornis genome highlights role of immune system in coral evolution.</title>
        <authorList>
            <person name="Cunning R."/>
            <person name="Bay R.A."/>
            <person name="Gillette P."/>
            <person name="Baker A.C."/>
            <person name="Traylor-Knowles N."/>
        </authorList>
    </citation>
    <scope>NUCLEOTIDE SEQUENCE [LARGE SCALE GENOMIC DNA]</scope>
    <source>
        <strain evidence="1">RSMAS</strain>
        <tissue evidence="1">Whole animal</tissue>
    </source>
</reference>
<keyword evidence="2" id="KW-1185">Reference proteome</keyword>
<dbReference type="Proteomes" id="UP000275408">
    <property type="component" value="Unassembled WGS sequence"/>
</dbReference>
<evidence type="ECO:0000313" key="2">
    <source>
        <dbReference type="Proteomes" id="UP000275408"/>
    </source>
</evidence>
<comment type="caution">
    <text evidence="1">The sequence shown here is derived from an EMBL/GenBank/DDBJ whole genome shotgun (WGS) entry which is preliminary data.</text>
</comment>
<proteinExistence type="predicted"/>
<sequence length="125" mass="14016">MQPKRICTSTLQQWHRKGRGDCINPQPVMEVLVTKTSLELDKQSSSRGSGLKCLLYEARNSLKGQQASESKSLERLRELNPKMALSHIMTARTESTTLVLTKFGKSPQGSFASYQLSVTIQRVTF</sequence>
<organism evidence="1 2">
    <name type="scientific">Pocillopora damicornis</name>
    <name type="common">Cauliflower coral</name>
    <name type="synonym">Millepora damicornis</name>
    <dbReference type="NCBI Taxonomy" id="46731"/>
    <lineage>
        <taxon>Eukaryota</taxon>
        <taxon>Metazoa</taxon>
        <taxon>Cnidaria</taxon>
        <taxon>Anthozoa</taxon>
        <taxon>Hexacorallia</taxon>
        <taxon>Scleractinia</taxon>
        <taxon>Astrocoeniina</taxon>
        <taxon>Pocilloporidae</taxon>
        <taxon>Pocillopora</taxon>
    </lineage>
</organism>
<dbReference type="AlphaFoldDB" id="A0A3M6TJB4"/>
<dbReference type="OrthoDB" id="5972115at2759"/>
<dbReference type="EMBL" id="RCHS01003494">
    <property type="protein sequence ID" value="RMX41419.1"/>
    <property type="molecule type" value="Genomic_DNA"/>
</dbReference>
<name>A0A3M6TJB4_POCDA</name>
<evidence type="ECO:0000313" key="1">
    <source>
        <dbReference type="EMBL" id="RMX41419.1"/>
    </source>
</evidence>
<gene>
    <name evidence="1" type="ORF">pdam_00013480</name>
</gene>
<protein>
    <submittedName>
        <fullName evidence="1">Uncharacterized protein</fullName>
    </submittedName>
</protein>